<sequence>MKKLLIAIGAMVALASCKKDDIATPEFTVSVNTENATQVENGIPVFKVGSSVRFNLDGVADMLTFYSGEPGMMYQHRDRTSIQGLPYLQFNTQMENGNMPSGFFHVLLSSDFVGFTKDRVKDAENITKATWVDVTNQANLPTTQTTQLSPKIDLTAFVGKPLYVAFKYDRPVNTDFPRYQVRNFRVANEADGTNYEIVNTGNAGWTAFDFNARTTEDPYLATGGAAANRIWDFRNATSDDRISIGYNSTLASNDWAITRALDLTSITPDEGRGIKAYNDDRLREYQFIYNKTGTFTVSFLATNSSYGNAKSLVKEVKIKVIN</sequence>
<dbReference type="EMBL" id="SAYW01000010">
    <property type="protein sequence ID" value="RWU03474.1"/>
    <property type="molecule type" value="Genomic_DNA"/>
</dbReference>
<comment type="caution">
    <text evidence="2">The sequence shown here is derived from an EMBL/GenBank/DDBJ whole genome shotgun (WGS) entry which is preliminary data.</text>
</comment>
<reference evidence="2 3" key="1">
    <citation type="submission" date="2018-06" db="EMBL/GenBank/DDBJ databases">
        <title>Pedobacter endophyticus sp. nov., an endophytic bacterium isolated from a leaf of Triticum aestivum.</title>
        <authorList>
            <person name="Zhang L."/>
        </authorList>
    </citation>
    <scope>NUCLEOTIDE SEQUENCE [LARGE SCALE GENOMIC DNA]</scope>
    <source>
        <strain evidence="2 3">CM134L-2</strain>
    </source>
</reference>
<proteinExistence type="predicted"/>
<gene>
    <name evidence="2" type="ORF">DPV69_20690</name>
</gene>
<evidence type="ECO:0000259" key="1">
    <source>
        <dbReference type="Pfam" id="PF16409"/>
    </source>
</evidence>
<dbReference type="Proteomes" id="UP000284120">
    <property type="component" value="Unassembled WGS sequence"/>
</dbReference>
<dbReference type="RefSeq" id="WP_113649339.1">
    <property type="nucleotide sequence ID" value="NZ_QMHN01000010.1"/>
</dbReference>
<protein>
    <submittedName>
        <fullName evidence="2">DUF5017 domain-containing protein</fullName>
    </submittedName>
</protein>
<evidence type="ECO:0000313" key="3">
    <source>
        <dbReference type="Proteomes" id="UP000284120"/>
    </source>
</evidence>
<dbReference type="OrthoDB" id="1082472at2"/>
<dbReference type="InterPro" id="IPR032185">
    <property type="entry name" value="DUF5017"/>
</dbReference>
<name>A0A3S3QDK4_9SPHI</name>
<feature type="domain" description="DUF5017" evidence="1">
    <location>
        <begin position="16"/>
        <end position="205"/>
    </location>
</feature>
<evidence type="ECO:0000313" key="2">
    <source>
        <dbReference type="EMBL" id="RWU03474.1"/>
    </source>
</evidence>
<accession>A0A3S3QDK4</accession>
<dbReference type="PROSITE" id="PS51257">
    <property type="entry name" value="PROKAR_LIPOPROTEIN"/>
    <property type="match status" value="1"/>
</dbReference>
<keyword evidence="3" id="KW-1185">Reference proteome</keyword>
<dbReference type="AlphaFoldDB" id="A0A3S3QDK4"/>
<dbReference type="Pfam" id="PF16409">
    <property type="entry name" value="DUF5017"/>
    <property type="match status" value="1"/>
</dbReference>
<organism evidence="2 3">
    <name type="scientific">Pedobacter chitinilyticus</name>
    <dbReference type="NCBI Taxonomy" id="2233776"/>
    <lineage>
        <taxon>Bacteria</taxon>
        <taxon>Pseudomonadati</taxon>
        <taxon>Bacteroidota</taxon>
        <taxon>Sphingobacteriia</taxon>
        <taxon>Sphingobacteriales</taxon>
        <taxon>Sphingobacteriaceae</taxon>
        <taxon>Pedobacter</taxon>
    </lineage>
</organism>